<keyword evidence="2 13" id="KW-0547">Nucleotide-binding</keyword>
<keyword evidence="18" id="KW-1185">Reference proteome</keyword>
<dbReference type="Pfam" id="PF00580">
    <property type="entry name" value="UvrD-helicase"/>
    <property type="match status" value="1"/>
</dbReference>
<dbReference type="GO" id="GO:0008408">
    <property type="term" value="F:3'-5' exonuclease activity"/>
    <property type="evidence" value="ECO:0007669"/>
    <property type="project" value="UniProtKB-UniRule"/>
</dbReference>
<dbReference type="FunFam" id="3.40.50.300:FF:001236">
    <property type="entry name" value="ATP-dependent helicase/nuclease subunit A"/>
    <property type="match status" value="1"/>
</dbReference>
<comment type="catalytic activity">
    <reaction evidence="11 13">
        <text>Couples ATP hydrolysis with the unwinding of duplex DNA by translocating in the 3'-5' direction.</text>
        <dbReference type="EC" id="5.6.2.4"/>
    </reaction>
</comment>
<evidence type="ECO:0000256" key="11">
    <source>
        <dbReference type="ARBA" id="ARBA00034617"/>
    </source>
</evidence>
<evidence type="ECO:0000256" key="9">
    <source>
        <dbReference type="ARBA" id="ARBA00023204"/>
    </source>
</evidence>
<dbReference type="HAMAP" id="MF_01451">
    <property type="entry name" value="AddA"/>
    <property type="match status" value="1"/>
</dbReference>
<dbReference type="GO" id="GO:0003690">
    <property type="term" value="F:double-stranded DNA binding"/>
    <property type="evidence" value="ECO:0007669"/>
    <property type="project" value="UniProtKB-UniRule"/>
</dbReference>
<organism evidence="17 18">
    <name type="scientific">Koleobacter methoxysyntrophicus</name>
    <dbReference type="NCBI Taxonomy" id="2751313"/>
    <lineage>
        <taxon>Bacteria</taxon>
        <taxon>Bacillati</taxon>
        <taxon>Bacillota</taxon>
        <taxon>Clostridia</taxon>
        <taxon>Koleobacterales</taxon>
        <taxon>Koleobacteraceae</taxon>
        <taxon>Koleobacter</taxon>
    </lineage>
</organism>
<dbReference type="InterPro" id="IPR027417">
    <property type="entry name" value="P-loop_NTPase"/>
</dbReference>
<evidence type="ECO:0000256" key="10">
    <source>
        <dbReference type="ARBA" id="ARBA00023235"/>
    </source>
</evidence>
<comment type="similarity">
    <text evidence="13">Belongs to the helicase family. AddA subfamily.</text>
</comment>
<feature type="domain" description="UvrD-like helicase ATP-binding" evidence="15">
    <location>
        <begin position="4"/>
        <end position="474"/>
    </location>
</feature>
<dbReference type="GO" id="GO:0043138">
    <property type="term" value="F:3'-5' DNA helicase activity"/>
    <property type="evidence" value="ECO:0007669"/>
    <property type="project" value="UniProtKB-UniRule"/>
</dbReference>
<name>A0A8A0RMN5_9FIRM</name>
<dbReference type="GO" id="GO:0005829">
    <property type="term" value="C:cytosol"/>
    <property type="evidence" value="ECO:0007669"/>
    <property type="project" value="TreeGrafter"/>
</dbReference>
<dbReference type="GO" id="GO:0000724">
    <property type="term" value="P:double-strand break repair via homologous recombination"/>
    <property type="evidence" value="ECO:0007669"/>
    <property type="project" value="UniProtKB-UniRule"/>
</dbReference>
<dbReference type="InterPro" id="IPR011335">
    <property type="entry name" value="Restrct_endonuc-II-like"/>
</dbReference>
<keyword evidence="9 13" id="KW-0234">DNA repair</keyword>
<accession>A0A8A0RMN5</accession>
<dbReference type="PANTHER" id="PTHR11070">
    <property type="entry name" value="UVRD / RECB / PCRA DNA HELICASE FAMILY MEMBER"/>
    <property type="match status" value="1"/>
</dbReference>
<dbReference type="Pfam" id="PF12705">
    <property type="entry name" value="PDDEXK_1"/>
    <property type="match status" value="1"/>
</dbReference>
<dbReference type="PROSITE" id="PS51217">
    <property type="entry name" value="UVRD_HELICASE_CTER"/>
    <property type="match status" value="1"/>
</dbReference>
<dbReference type="EC" id="3.1.-.-" evidence="13"/>
<protein>
    <recommendedName>
        <fullName evidence="13">ATP-dependent helicase/nuclease subunit A</fullName>
        <ecNumber evidence="13">3.1.-.-</ecNumber>
        <ecNumber evidence="13">5.6.2.4</ecNumber>
    </recommendedName>
    <alternativeName>
        <fullName evidence="13">ATP-dependent helicase/nuclease AddA</fullName>
    </alternativeName>
    <alternativeName>
        <fullName evidence="13">DNA 3'-5' helicase AddA</fullName>
    </alternativeName>
</protein>
<dbReference type="SUPFAM" id="SSF52540">
    <property type="entry name" value="P-loop containing nucleoside triphosphate hydrolases"/>
    <property type="match status" value="1"/>
</dbReference>
<dbReference type="PANTHER" id="PTHR11070:SF48">
    <property type="entry name" value="ATP-DEPENDENT HELICASE_NUCLEASE SUBUNIT A"/>
    <property type="match status" value="1"/>
</dbReference>
<evidence type="ECO:0000256" key="2">
    <source>
        <dbReference type="ARBA" id="ARBA00022741"/>
    </source>
</evidence>
<dbReference type="InterPro" id="IPR011604">
    <property type="entry name" value="PDDEXK-like_dom_sf"/>
</dbReference>
<gene>
    <name evidence="13 17" type="primary">addA</name>
    <name evidence="17" type="ORF">H0A61_02050</name>
</gene>
<keyword evidence="3 13" id="KW-0227">DNA damage</keyword>
<keyword evidence="4 13" id="KW-0378">Hydrolase</keyword>
<evidence type="ECO:0000256" key="6">
    <source>
        <dbReference type="ARBA" id="ARBA00022839"/>
    </source>
</evidence>
<keyword evidence="8 13" id="KW-0238">DNA-binding</keyword>
<keyword evidence="1 13" id="KW-0540">Nuclease</keyword>
<keyword evidence="10 13" id="KW-0413">Isomerase</keyword>
<sequence length="1251" mass="142964">MVKQNWTCQQIEAINAGGGTLLVSAAAGAGKTAVLVERIIKKITDIKNPVDVDRLLVLTFTNSAAAEMRERIGNAISRELDKNSQSKHLNRQLTLLNRASITTIHSFCLEVIRQNFHQLKLDPTFRIANDMEAALLRLEVLEELFEQKYSEGEDTPFIRLVECYGGNRDDSNLQEMVLNLYEFARSNPWPEQWLKDVAQYFNVGEGEDIDSLPWIQNIKLGLKLELEGVADTLQSALKLTCVPGGPQPYQDNIREDISLVRELLEMCKGPWDSLYKLFSTIKFNSLKRCGKDVDETLKNRVKDLRDAAKKKINGIKEDVFSRPPEELINDLKKLFPLISALTELVMDYGEAYTRAKRAKGLVDFSDLEHYCLKLLLDPASRPGREIPSGIALELGNRFEEVLVDEYQDINAVQDTILKLIAHHGNIFMVGDVKQSIYRFRLARPELFLVKYLKYPVEKGGTERRIDLNKNFRSRREIIDGVNFIFRQIMSPEVGELEYDRQAELVYGADYPHLDRAEQDNLIEVYLVDTKRGSEISEERAEYEENTAESVSNTEIEEGLGEPDKVKIEARLVAERIKEMVQGKDGQNAPFLIYDKQMSRYRPASYRDIVVLLRTTKNWANSFLDEFRLSGIPAYAETGTGYFDAIEVQTVLSLLKVIDNPRQDIPLVAVLRSPILGLTAEELGNIRLKRPEGSFYEALKEAALSEKGELGEKIKLFLNNLERWRSLARRENLTTLIWTLYRETGYYEYAGGMPGGRHRQANLRALYDRACQFEATTFRGLFRFLRFIEGIEDSGNDLGTARALGENENVVRIMSIHKSKGLEFPVVFVAGLGKGFNFRDLSGEVLFDKDLGLGPSLVDPELRFKYPTMAKLAIRNKLKFETLAEEMRILYVAMTRAKEKLILTGSVENLEQKAAVWCRNIDTSDWRIPVADTAGARSFLDWICPAIARHNHGLPLRQLALCEGEPPKEVFYHGSKWRINIKRAWEGASKNGEKPQKHLELMEKVRAFLPLEPQSKYAEIIDKNLSWEYPYSKIVSKPAKLTVSELKERFPVEYYRGDAENMYKASIMRRPKFLQKIDGLSAAERGTAVHLVIQHLELNENLNEEDIKNQVMSMFLREIITEEQLNSIDIKKVAAFFNGNLGRRVLKAREVKREVPFTISLPVIELYPELAPGIGRDENILVQGIIDMLVDEGDGFVLIDFKTDRVKGNADLIINKYKHQLELYSRAVEIVTGRKVKESYLYLFDLDKEICF</sequence>
<keyword evidence="7 13" id="KW-0067">ATP-binding</keyword>
<comment type="catalytic activity">
    <reaction evidence="12 13">
        <text>ATP + H2O = ADP + phosphate + H(+)</text>
        <dbReference type="Rhea" id="RHEA:13065"/>
        <dbReference type="ChEBI" id="CHEBI:15377"/>
        <dbReference type="ChEBI" id="CHEBI:15378"/>
        <dbReference type="ChEBI" id="CHEBI:30616"/>
        <dbReference type="ChEBI" id="CHEBI:43474"/>
        <dbReference type="ChEBI" id="CHEBI:456216"/>
        <dbReference type="EC" id="5.6.2.4"/>
    </reaction>
</comment>
<dbReference type="GO" id="GO:0033202">
    <property type="term" value="C:DNA helicase complex"/>
    <property type="evidence" value="ECO:0007669"/>
    <property type="project" value="TreeGrafter"/>
</dbReference>
<dbReference type="Gene3D" id="3.90.320.10">
    <property type="match status" value="1"/>
</dbReference>
<proteinExistence type="inferred from homology"/>
<evidence type="ECO:0000256" key="7">
    <source>
        <dbReference type="ARBA" id="ARBA00022840"/>
    </source>
</evidence>
<evidence type="ECO:0000259" key="15">
    <source>
        <dbReference type="PROSITE" id="PS51198"/>
    </source>
</evidence>
<comment type="subunit">
    <text evidence="13">Heterodimer of AddA and AddB/RexB.</text>
</comment>
<dbReference type="Proteomes" id="UP000662904">
    <property type="component" value="Chromosome"/>
</dbReference>
<dbReference type="InterPro" id="IPR038726">
    <property type="entry name" value="PDDEXK_AddAB-type"/>
</dbReference>
<evidence type="ECO:0000259" key="16">
    <source>
        <dbReference type="PROSITE" id="PS51217"/>
    </source>
</evidence>
<dbReference type="Pfam" id="PF13361">
    <property type="entry name" value="UvrD_C"/>
    <property type="match status" value="1"/>
</dbReference>
<dbReference type="EC" id="5.6.2.4" evidence="13"/>
<dbReference type="Gene3D" id="3.40.50.300">
    <property type="entry name" value="P-loop containing nucleotide triphosphate hydrolases"/>
    <property type="match status" value="4"/>
</dbReference>
<feature type="binding site" evidence="14">
    <location>
        <begin position="25"/>
        <end position="32"/>
    </location>
    <ligand>
        <name>ATP</name>
        <dbReference type="ChEBI" id="CHEBI:30616"/>
    </ligand>
</feature>
<evidence type="ECO:0000256" key="13">
    <source>
        <dbReference type="HAMAP-Rule" id="MF_01451"/>
    </source>
</evidence>
<evidence type="ECO:0000256" key="8">
    <source>
        <dbReference type="ARBA" id="ARBA00023125"/>
    </source>
</evidence>
<evidence type="ECO:0000256" key="4">
    <source>
        <dbReference type="ARBA" id="ARBA00022801"/>
    </source>
</evidence>
<comment type="cofactor">
    <cofactor evidence="13">
        <name>Mg(2+)</name>
        <dbReference type="ChEBI" id="CHEBI:18420"/>
    </cofactor>
</comment>
<dbReference type="InterPro" id="IPR014017">
    <property type="entry name" value="DNA_helicase_UvrD-like_C"/>
</dbReference>
<dbReference type="PROSITE" id="PS51198">
    <property type="entry name" value="UVRD_HELICASE_ATP_BIND"/>
    <property type="match status" value="1"/>
</dbReference>
<dbReference type="SUPFAM" id="SSF52980">
    <property type="entry name" value="Restriction endonuclease-like"/>
    <property type="match status" value="1"/>
</dbReference>
<keyword evidence="6 13" id="KW-0269">Exonuclease</keyword>
<dbReference type="Gene3D" id="1.10.274.50">
    <property type="match status" value="1"/>
</dbReference>
<evidence type="ECO:0000256" key="1">
    <source>
        <dbReference type="ARBA" id="ARBA00022722"/>
    </source>
</evidence>
<dbReference type="InterPro" id="IPR014152">
    <property type="entry name" value="AddA"/>
</dbReference>
<evidence type="ECO:0000256" key="14">
    <source>
        <dbReference type="PROSITE-ProRule" id="PRU00560"/>
    </source>
</evidence>
<evidence type="ECO:0000256" key="3">
    <source>
        <dbReference type="ARBA" id="ARBA00022763"/>
    </source>
</evidence>
<evidence type="ECO:0000256" key="12">
    <source>
        <dbReference type="ARBA" id="ARBA00048988"/>
    </source>
</evidence>
<dbReference type="NCBIfam" id="TIGR02785">
    <property type="entry name" value="addA_Gpos"/>
    <property type="match status" value="1"/>
</dbReference>
<dbReference type="InterPro" id="IPR000212">
    <property type="entry name" value="DNA_helicase_UvrD/REP"/>
</dbReference>
<dbReference type="InterPro" id="IPR014016">
    <property type="entry name" value="UvrD-like_ATP-bd"/>
</dbReference>
<dbReference type="RefSeq" id="WP_206707016.1">
    <property type="nucleotide sequence ID" value="NZ_CP059066.1"/>
</dbReference>
<reference evidence="17" key="1">
    <citation type="submission" date="2020-07" db="EMBL/GenBank/DDBJ databases">
        <title>Koleobacter methoxysyntrophicus gen. nov., sp. nov., a novel anaerobic bacterium isolated from deep subsurface oil field and proposal of Koleobacterales ord. nov. in the phylum Firmicutes.</title>
        <authorList>
            <person name="Sakamoto S."/>
            <person name="Tamaki H."/>
        </authorList>
    </citation>
    <scope>NUCLEOTIDE SEQUENCE</scope>
    <source>
        <strain evidence="17">NRmbB1</strain>
    </source>
</reference>
<evidence type="ECO:0000313" key="17">
    <source>
        <dbReference type="EMBL" id="QSQ09671.1"/>
    </source>
</evidence>
<dbReference type="KEGG" id="kme:H0A61_02050"/>
<feature type="domain" description="UvrD-like helicase C-terminal" evidence="16">
    <location>
        <begin position="530"/>
        <end position="820"/>
    </location>
</feature>
<evidence type="ECO:0000256" key="5">
    <source>
        <dbReference type="ARBA" id="ARBA00022806"/>
    </source>
</evidence>
<dbReference type="GO" id="GO:0005524">
    <property type="term" value="F:ATP binding"/>
    <property type="evidence" value="ECO:0007669"/>
    <property type="project" value="UniProtKB-UniRule"/>
</dbReference>
<dbReference type="AlphaFoldDB" id="A0A8A0RMN5"/>
<dbReference type="EMBL" id="CP059066">
    <property type="protein sequence ID" value="QSQ09671.1"/>
    <property type="molecule type" value="Genomic_DNA"/>
</dbReference>
<evidence type="ECO:0000313" key="18">
    <source>
        <dbReference type="Proteomes" id="UP000662904"/>
    </source>
</evidence>
<comment type="function">
    <text evidence="13">The heterodimer acts as both an ATP-dependent DNA helicase and an ATP-dependent, dual-direction single-stranded exonuclease. Recognizes the chi site generating a DNA molecule suitable for the initiation of homologous recombination. The AddA nuclease domain is required for chi fragment generation; this subunit has the helicase and 3' -&gt; 5' nuclease activities.</text>
</comment>
<keyword evidence="5 13" id="KW-0347">Helicase</keyword>
<dbReference type="CDD" id="cd17932">
    <property type="entry name" value="DEXQc_UvrD"/>
    <property type="match status" value="1"/>
</dbReference>